<sequence>MSCFPSDWGFYSEICEYQCAFASVLSTISYDTRVRYQFNRNMAPFFSFIININLRRLKLCHECSSRYCKRMKFSQKSLLKKLRLCRKRLYKGVNPILPPLRLRGFEMQG</sequence>
<protein>
    <submittedName>
        <fullName evidence="1">Uncharacterized protein</fullName>
    </submittedName>
</protein>
<comment type="caution">
    <text evidence="1">The sequence shown here is derived from an EMBL/GenBank/DDBJ whole genome shotgun (WGS) entry which is preliminary data.</text>
</comment>
<organism evidence="1 2">
    <name type="scientific">Forsythia ovata</name>
    <dbReference type="NCBI Taxonomy" id="205694"/>
    <lineage>
        <taxon>Eukaryota</taxon>
        <taxon>Viridiplantae</taxon>
        <taxon>Streptophyta</taxon>
        <taxon>Embryophyta</taxon>
        <taxon>Tracheophyta</taxon>
        <taxon>Spermatophyta</taxon>
        <taxon>Magnoliopsida</taxon>
        <taxon>eudicotyledons</taxon>
        <taxon>Gunneridae</taxon>
        <taxon>Pentapetalae</taxon>
        <taxon>asterids</taxon>
        <taxon>lamiids</taxon>
        <taxon>Lamiales</taxon>
        <taxon>Oleaceae</taxon>
        <taxon>Forsythieae</taxon>
        <taxon>Forsythia</taxon>
    </lineage>
</organism>
<proteinExistence type="predicted"/>
<evidence type="ECO:0000313" key="1">
    <source>
        <dbReference type="EMBL" id="KAL2555002.1"/>
    </source>
</evidence>
<dbReference type="AlphaFoldDB" id="A0ABD1WZN5"/>
<gene>
    <name evidence="1" type="ORF">Fot_08621</name>
</gene>
<keyword evidence="2" id="KW-1185">Reference proteome</keyword>
<accession>A0ABD1WZN5</accession>
<name>A0ABD1WZN5_9LAMI</name>
<dbReference type="EMBL" id="JBFOLJ010000002">
    <property type="protein sequence ID" value="KAL2555002.1"/>
    <property type="molecule type" value="Genomic_DNA"/>
</dbReference>
<reference evidence="2" key="1">
    <citation type="submission" date="2024-07" db="EMBL/GenBank/DDBJ databases">
        <title>Two chromosome-level genome assemblies of Korean endemic species Abeliophyllum distichum and Forsythia ovata (Oleaceae).</title>
        <authorList>
            <person name="Jang H."/>
        </authorList>
    </citation>
    <scope>NUCLEOTIDE SEQUENCE [LARGE SCALE GENOMIC DNA]</scope>
</reference>
<dbReference type="Proteomes" id="UP001604277">
    <property type="component" value="Unassembled WGS sequence"/>
</dbReference>
<evidence type="ECO:0000313" key="2">
    <source>
        <dbReference type="Proteomes" id="UP001604277"/>
    </source>
</evidence>